<evidence type="ECO:0000313" key="2">
    <source>
        <dbReference type="EMBL" id="TWW68359.1"/>
    </source>
</evidence>
<sequence>MTEGTVDTAEDHRVPAGHPAEDHQVPAGDPAEDHRVPAGDPAEDHRVPAGDPAEEEKKGDSNGQVSVPEQSAVPGVDPVDFVHPEGGWGWVVMFASMWCNGSVFGIQNAFGILFLSLLKEFGSEDDEDLRFRTVDTIILLCCLEQHGNKVEIVSNHQHSNCAHGTIWTTHWTH</sequence>
<feature type="compositionally biased region" description="Basic and acidic residues" evidence="1">
    <location>
        <begin position="9"/>
        <end position="24"/>
    </location>
</feature>
<keyword evidence="3" id="KW-1185">Reference proteome</keyword>
<organism evidence="2 3">
    <name type="scientific">Takifugu flavidus</name>
    <name type="common">sansaifugu</name>
    <dbReference type="NCBI Taxonomy" id="433684"/>
    <lineage>
        <taxon>Eukaryota</taxon>
        <taxon>Metazoa</taxon>
        <taxon>Chordata</taxon>
        <taxon>Craniata</taxon>
        <taxon>Vertebrata</taxon>
        <taxon>Euteleostomi</taxon>
        <taxon>Actinopterygii</taxon>
        <taxon>Neopterygii</taxon>
        <taxon>Teleostei</taxon>
        <taxon>Neoteleostei</taxon>
        <taxon>Acanthomorphata</taxon>
        <taxon>Eupercaria</taxon>
        <taxon>Tetraodontiformes</taxon>
        <taxon>Tetradontoidea</taxon>
        <taxon>Tetraodontidae</taxon>
        <taxon>Takifugu</taxon>
    </lineage>
</organism>
<feature type="compositionally biased region" description="Basic and acidic residues" evidence="1">
    <location>
        <begin position="31"/>
        <end position="48"/>
    </location>
</feature>
<dbReference type="Proteomes" id="UP000324091">
    <property type="component" value="Chromosome 19"/>
</dbReference>
<evidence type="ECO:0000256" key="1">
    <source>
        <dbReference type="SAM" id="MobiDB-lite"/>
    </source>
</evidence>
<reference evidence="2 3" key="1">
    <citation type="submission" date="2019-04" db="EMBL/GenBank/DDBJ databases">
        <title>Chromosome genome assembly for Takifugu flavidus.</title>
        <authorList>
            <person name="Xiao S."/>
        </authorList>
    </citation>
    <scope>NUCLEOTIDE SEQUENCE [LARGE SCALE GENOMIC DNA]</scope>
    <source>
        <strain evidence="2">HTHZ2018</strain>
        <tissue evidence="2">Muscle</tissue>
    </source>
</reference>
<dbReference type="AlphaFoldDB" id="A0A5C6NNV2"/>
<dbReference type="EMBL" id="RHFK02000011">
    <property type="protein sequence ID" value="TWW68359.1"/>
    <property type="molecule type" value="Genomic_DNA"/>
</dbReference>
<name>A0A5C6NNV2_9TELE</name>
<protein>
    <submittedName>
        <fullName evidence="2">Monocarboxylate transporter 10</fullName>
    </submittedName>
</protein>
<accession>A0A5C6NNV2</accession>
<comment type="caution">
    <text evidence="2">The sequence shown here is derived from an EMBL/GenBank/DDBJ whole genome shotgun (WGS) entry which is preliminary data.</text>
</comment>
<gene>
    <name evidence="2" type="ORF">D4764_19G0001570</name>
</gene>
<feature type="region of interest" description="Disordered" evidence="1">
    <location>
        <begin position="1"/>
        <end position="77"/>
    </location>
</feature>
<evidence type="ECO:0000313" key="3">
    <source>
        <dbReference type="Proteomes" id="UP000324091"/>
    </source>
</evidence>
<proteinExistence type="predicted"/>